<reference evidence="1" key="1">
    <citation type="submission" date="2022-07" db="EMBL/GenBank/DDBJ databases">
        <title>Genome Sequence of Lecanicillium saksenae.</title>
        <authorList>
            <person name="Buettner E."/>
        </authorList>
    </citation>
    <scope>NUCLEOTIDE SEQUENCE</scope>
    <source>
        <strain evidence="1">VT-O1</strain>
    </source>
</reference>
<proteinExistence type="predicted"/>
<evidence type="ECO:0000313" key="1">
    <source>
        <dbReference type="EMBL" id="KAJ3474717.1"/>
    </source>
</evidence>
<comment type="caution">
    <text evidence="1">The sequence shown here is derived from an EMBL/GenBank/DDBJ whole genome shotgun (WGS) entry which is preliminary data.</text>
</comment>
<gene>
    <name evidence="1" type="ORF">NLG97_g9722</name>
</gene>
<dbReference type="EMBL" id="JANAKD010002118">
    <property type="protein sequence ID" value="KAJ3474717.1"/>
    <property type="molecule type" value="Genomic_DNA"/>
</dbReference>
<name>A0ACC1QI77_9HYPO</name>
<keyword evidence="2" id="KW-1185">Reference proteome</keyword>
<dbReference type="Proteomes" id="UP001148737">
    <property type="component" value="Unassembled WGS sequence"/>
</dbReference>
<sequence>MEIEMEEVDDEGNPIDPNEPRYCVCNGVSFGTMIQCENSENCKYEWFHLECVGLEEIPARTTKWYCPDCRRLLNIGEKGEGGYFPIYPVQDLLPDPEIRTFITNFYRISDKPDSNELWVSHFTEDAQVTMGNDTGHGQQAIRELRGRMWNVVAERKHVVKKVFPAKFQDGDGECECMLFGDVHIKTKEGQELVVPWAGHATLTKAIDGSKEKWKFAQYRVWLQR</sequence>
<accession>A0ACC1QI77</accession>
<evidence type="ECO:0000313" key="2">
    <source>
        <dbReference type="Proteomes" id="UP001148737"/>
    </source>
</evidence>
<protein>
    <submittedName>
        <fullName evidence="1">Uncharacterized protein</fullName>
    </submittedName>
</protein>
<organism evidence="1 2">
    <name type="scientific">Lecanicillium saksenae</name>
    <dbReference type="NCBI Taxonomy" id="468837"/>
    <lineage>
        <taxon>Eukaryota</taxon>
        <taxon>Fungi</taxon>
        <taxon>Dikarya</taxon>
        <taxon>Ascomycota</taxon>
        <taxon>Pezizomycotina</taxon>
        <taxon>Sordariomycetes</taxon>
        <taxon>Hypocreomycetidae</taxon>
        <taxon>Hypocreales</taxon>
        <taxon>Cordycipitaceae</taxon>
        <taxon>Lecanicillium</taxon>
    </lineage>
</organism>